<dbReference type="InterPro" id="IPR001910">
    <property type="entry name" value="Inosine/uridine_hydrolase_dom"/>
</dbReference>
<dbReference type="InterPro" id="IPR036452">
    <property type="entry name" value="Ribo_hydro-like"/>
</dbReference>
<dbReference type="GO" id="GO:0008477">
    <property type="term" value="F:purine nucleosidase activity"/>
    <property type="evidence" value="ECO:0007669"/>
    <property type="project" value="TreeGrafter"/>
</dbReference>
<evidence type="ECO:0000256" key="1">
    <source>
        <dbReference type="ARBA" id="ARBA00022801"/>
    </source>
</evidence>
<dbReference type="PANTHER" id="PTHR12304:SF4">
    <property type="entry name" value="URIDINE NUCLEOSIDASE"/>
    <property type="match status" value="1"/>
</dbReference>
<name>A0A1A3P056_MYCAS</name>
<dbReference type="GO" id="GO:0005829">
    <property type="term" value="C:cytosol"/>
    <property type="evidence" value="ECO:0007669"/>
    <property type="project" value="TreeGrafter"/>
</dbReference>
<dbReference type="GO" id="GO:0006152">
    <property type="term" value="P:purine nucleoside catabolic process"/>
    <property type="evidence" value="ECO:0007669"/>
    <property type="project" value="TreeGrafter"/>
</dbReference>
<evidence type="ECO:0000259" key="3">
    <source>
        <dbReference type="Pfam" id="PF01156"/>
    </source>
</evidence>
<evidence type="ECO:0000256" key="2">
    <source>
        <dbReference type="ARBA" id="ARBA00023295"/>
    </source>
</evidence>
<reference evidence="4 5" key="1">
    <citation type="submission" date="2016-06" db="EMBL/GenBank/DDBJ databases">
        <authorList>
            <person name="Kjaerup R.B."/>
            <person name="Dalgaard T.S."/>
            <person name="Juul-Madsen H.R."/>
        </authorList>
    </citation>
    <scope>NUCLEOTIDE SEQUENCE [LARGE SCALE GENOMIC DNA]</scope>
    <source>
        <strain evidence="4 5">1165133.8</strain>
    </source>
</reference>
<sequence>MSVVFADVDTGIDDALALIYLLASGADVVGIGSTDGNVGVDQVCANNLGLLELCGAGDIPVSRGADRPLAGERPRRGDFHGRNGLGYAELPASSRRVTDYDSAAAWVAAARAYPGELIGLATAPLTNLALALRAEPALPELLRRLVIMGGVFDGRGPADWNTRVDPQAAAEVYAAWAGQSRLPIVCGLDLTRTVAMTPDILARLAGPGTPQPVLRFVVDAMRFYFESHRDRGFGYLAYLHDPLAAAVALDPQLVTTREATVDVDLTGQPGMTRAMTSPARKPNAQLAIEVNREEFMERLIMRVSSFGP</sequence>
<comment type="caution">
    <text evidence="4">The sequence shown here is derived from an EMBL/GenBank/DDBJ whole genome shotgun (WGS) entry which is preliminary data.</text>
</comment>
<dbReference type="EMBL" id="LZLS01000102">
    <property type="protein sequence ID" value="OBK27040.1"/>
    <property type="molecule type" value="Genomic_DNA"/>
</dbReference>
<protein>
    <submittedName>
        <fullName evidence="4">Nucleoside hydrolase</fullName>
    </submittedName>
</protein>
<feature type="domain" description="Inosine/uridine-preferring nucleoside hydrolase" evidence="3">
    <location>
        <begin position="4"/>
        <end position="297"/>
    </location>
</feature>
<dbReference type="Gene3D" id="3.90.245.10">
    <property type="entry name" value="Ribonucleoside hydrolase-like"/>
    <property type="match status" value="1"/>
</dbReference>
<dbReference type="Pfam" id="PF01156">
    <property type="entry name" value="IU_nuc_hydro"/>
    <property type="match status" value="1"/>
</dbReference>
<dbReference type="InterPro" id="IPR023186">
    <property type="entry name" value="IUNH"/>
</dbReference>
<keyword evidence="2" id="KW-0326">Glycosidase</keyword>
<dbReference type="SUPFAM" id="SSF53590">
    <property type="entry name" value="Nucleoside hydrolase"/>
    <property type="match status" value="1"/>
</dbReference>
<evidence type="ECO:0000313" key="4">
    <source>
        <dbReference type="EMBL" id="OBK27040.1"/>
    </source>
</evidence>
<keyword evidence="1 4" id="KW-0378">Hydrolase</keyword>
<dbReference type="Proteomes" id="UP000093928">
    <property type="component" value="Unassembled WGS sequence"/>
</dbReference>
<dbReference type="AlphaFoldDB" id="A0A1A3P056"/>
<dbReference type="RefSeq" id="WP_065144259.1">
    <property type="nucleotide sequence ID" value="NZ_LZLS01000102.1"/>
</dbReference>
<organism evidence="4 5">
    <name type="scientific">Mycobacterium asiaticum</name>
    <dbReference type="NCBI Taxonomy" id="1790"/>
    <lineage>
        <taxon>Bacteria</taxon>
        <taxon>Bacillati</taxon>
        <taxon>Actinomycetota</taxon>
        <taxon>Actinomycetes</taxon>
        <taxon>Mycobacteriales</taxon>
        <taxon>Mycobacteriaceae</taxon>
        <taxon>Mycobacterium</taxon>
    </lineage>
</organism>
<evidence type="ECO:0000313" key="5">
    <source>
        <dbReference type="Proteomes" id="UP000093928"/>
    </source>
</evidence>
<dbReference type="PANTHER" id="PTHR12304">
    <property type="entry name" value="INOSINE-URIDINE PREFERRING NUCLEOSIDE HYDROLASE"/>
    <property type="match status" value="1"/>
</dbReference>
<dbReference type="OrthoDB" id="9797882at2"/>
<gene>
    <name evidence="4" type="ORF">A5634_23855</name>
</gene>
<proteinExistence type="predicted"/>
<accession>A0A1A3P056</accession>